<keyword evidence="2" id="KW-1185">Reference proteome</keyword>
<proteinExistence type="predicted"/>
<protein>
    <submittedName>
        <fullName evidence="1">Uncharacterized protein</fullName>
    </submittedName>
</protein>
<name>A0A2G5CN11_AQUCA</name>
<sequence>MKKKNQIWNQISNTELSLYFLETKKSLYIFHRNEEEEPDLEEILYLFLRRRKPDLEDLISFYEMKEKKTKAKSISIFW</sequence>
<evidence type="ECO:0000313" key="2">
    <source>
        <dbReference type="Proteomes" id="UP000230069"/>
    </source>
</evidence>
<dbReference type="AlphaFoldDB" id="A0A2G5CN11"/>
<accession>A0A2G5CN11</accession>
<dbReference type="EMBL" id="KZ305061">
    <property type="protein sequence ID" value="PIA32683.1"/>
    <property type="molecule type" value="Genomic_DNA"/>
</dbReference>
<organism evidence="1 2">
    <name type="scientific">Aquilegia coerulea</name>
    <name type="common">Rocky mountain columbine</name>
    <dbReference type="NCBI Taxonomy" id="218851"/>
    <lineage>
        <taxon>Eukaryota</taxon>
        <taxon>Viridiplantae</taxon>
        <taxon>Streptophyta</taxon>
        <taxon>Embryophyta</taxon>
        <taxon>Tracheophyta</taxon>
        <taxon>Spermatophyta</taxon>
        <taxon>Magnoliopsida</taxon>
        <taxon>Ranunculales</taxon>
        <taxon>Ranunculaceae</taxon>
        <taxon>Thalictroideae</taxon>
        <taxon>Aquilegia</taxon>
    </lineage>
</organism>
<dbReference type="Proteomes" id="UP000230069">
    <property type="component" value="Unassembled WGS sequence"/>
</dbReference>
<evidence type="ECO:0000313" key="1">
    <source>
        <dbReference type="EMBL" id="PIA32683.1"/>
    </source>
</evidence>
<gene>
    <name evidence="1" type="ORF">AQUCO_04400108v1</name>
</gene>
<dbReference type="InParanoid" id="A0A2G5CN11"/>
<reference evidence="1 2" key="1">
    <citation type="submission" date="2017-09" db="EMBL/GenBank/DDBJ databases">
        <title>WGS assembly of Aquilegia coerulea Goldsmith.</title>
        <authorList>
            <person name="Hodges S."/>
            <person name="Kramer E."/>
            <person name="Nordborg M."/>
            <person name="Tomkins J."/>
            <person name="Borevitz J."/>
            <person name="Derieg N."/>
            <person name="Yan J."/>
            <person name="Mihaltcheva S."/>
            <person name="Hayes R.D."/>
            <person name="Rokhsar D."/>
        </authorList>
    </citation>
    <scope>NUCLEOTIDE SEQUENCE [LARGE SCALE GENOMIC DNA]</scope>
    <source>
        <strain evidence="2">cv. Goldsmith</strain>
    </source>
</reference>